<dbReference type="InterPro" id="IPR019734">
    <property type="entry name" value="TPR_rpt"/>
</dbReference>
<dbReference type="InterPro" id="IPR013105">
    <property type="entry name" value="TPR_2"/>
</dbReference>
<dbReference type="AlphaFoldDB" id="A0A4P9WQL5"/>
<dbReference type="EMBL" id="KZ994215">
    <property type="protein sequence ID" value="RKO93510.1"/>
    <property type="molecule type" value="Genomic_DNA"/>
</dbReference>
<reference evidence="6" key="1">
    <citation type="journal article" date="2018" name="Nat. Microbiol.">
        <title>Leveraging single-cell genomics to expand the fungal tree of life.</title>
        <authorList>
            <person name="Ahrendt S.R."/>
            <person name="Quandt C.A."/>
            <person name="Ciobanu D."/>
            <person name="Clum A."/>
            <person name="Salamov A."/>
            <person name="Andreopoulos B."/>
            <person name="Cheng J.F."/>
            <person name="Woyke T."/>
            <person name="Pelin A."/>
            <person name="Henrissat B."/>
            <person name="Reynolds N.K."/>
            <person name="Benny G.L."/>
            <person name="Smith M.E."/>
            <person name="James T.Y."/>
            <person name="Grigoriev I.V."/>
        </authorList>
    </citation>
    <scope>NUCLEOTIDE SEQUENCE [LARGE SCALE GENOMIC DNA]</scope>
</reference>
<name>A0A4P9WQL5_9FUNG</name>
<proteinExistence type="predicted"/>
<evidence type="ECO:0000256" key="4">
    <source>
        <dbReference type="SAM" id="MobiDB-lite"/>
    </source>
</evidence>
<keyword evidence="1" id="KW-0677">Repeat</keyword>
<evidence type="ECO:0000313" key="6">
    <source>
        <dbReference type="Proteomes" id="UP000269721"/>
    </source>
</evidence>
<dbReference type="OrthoDB" id="10263032at2759"/>
<keyword evidence="5" id="KW-0675">Receptor</keyword>
<keyword evidence="6" id="KW-1185">Reference proteome</keyword>
<protein>
    <submittedName>
        <fullName evidence="5">NMDA receptor-regulated protein 1-domain-containing protein</fullName>
    </submittedName>
</protein>
<feature type="compositionally biased region" description="Low complexity" evidence="4">
    <location>
        <begin position="615"/>
        <end position="631"/>
    </location>
</feature>
<feature type="repeat" description="TPR" evidence="3">
    <location>
        <begin position="81"/>
        <end position="114"/>
    </location>
</feature>
<dbReference type="PIRSF" id="PIRSF000422">
    <property type="entry name" value="N-terminal-AcTrfase-A_aux_su"/>
    <property type="match status" value="1"/>
</dbReference>
<dbReference type="Gene3D" id="1.25.40.1040">
    <property type="match status" value="1"/>
</dbReference>
<evidence type="ECO:0000256" key="3">
    <source>
        <dbReference type="PROSITE-ProRule" id="PRU00339"/>
    </source>
</evidence>
<dbReference type="Proteomes" id="UP000269721">
    <property type="component" value="Unassembled WGS sequence"/>
</dbReference>
<sequence>MATVQGRALPAKESGVFKSILKFYEHKQYKKGLKSAEQILRKFPDHGETLAMKGLFLSHLDKKEEAHEFIKKGLKNDLRSHICWHVYGLLHRADKNYEEAIKCYSHALKYDKENMQIIRDYSLLQIQMRNYEGFNDTRQQMLTLKPANRMYWIGLAISYHLLQKYETAEKVLTSFEESLNETAVDGVVDFENSELALYKNMIIEESGDYPKALEHLKSCRSKVVDQRAWKEARARLLLLDGKNVEAEVEYRNLIKENPDCHLYLEGLLRSRGFNNELDDVSIEKVTRLLNELRSKYPRSHVIKRSPLKYAKGASFATEMDEYLRPMFRKGVPSLYISLKDLYTDTEKAAIIEDLVVGYAATLKSVGLFAKDDTTREPPSAYLWVLYFLAQHFDKKRDTAKALELIDEAIEHTPTLVELLMCKARILKHGGDPASAMKVLNEARQLDLQDRFVNTKCTKYMLRNDDMLEAEKTISLFTRSQTDSEPLSDLVDMQCMWFALESGKSYVRQGKPGRALKKFHQIERHFVDIYDDQFDFHSYSLRKMTLRSYIDLLRSEDVLRRHPFYFQAAVSAVKVYVGLHTGPSIDDDKENAAAALSAAERKKALRKAKKAELKAGGAPGAADKNATDSAAAAKKKNADADPEGAKLVNVDHLAEATKFLRPLLELSPGRIESQVLGCEVYLHKKKYLLALHALKKAVVIDAAHPDLHRNLLNFYLAYTAATDLPAPVRTVIEAELPSLFGSSHPVDVAAFSAAYAASHKTSSAAHVLAAAEGLVIVDEGKREEGAALVDGIKTEDLTLEVAITINRSLNRVFKDSKRAADFRAKAQKLFPYAVYFKDV</sequence>
<gene>
    <name evidence="5" type="ORF">BDK51DRAFT_20964</name>
</gene>
<organism evidence="5 6">
    <name type="scientific">Blyttiomyces helicus</name>
    <dbReference type="NCBI Taxonomy" id="388810"/>
    <lineage>
        <taxon>Eukaryota</taxon>
        <taxon>Fungi</taxon>
        <taxon>Fungi incertae sedis</taxon>
        <taxon>Chytridiomycota</taxon>
        <taxon>Chytridiomycota incertae sedis</taxon>
        <taxon>Chytridiomycetes</taxon>
        <taxon>Chytridiomycetes incertae sedis</taxon>
        <taxon>Blyttiomyces</taxon>
    </lineage>
</organism>
<evidence type="ECO:0000256" key="1">
    <source>
        <dbReference type="ARBA" id="ARBA00022737"/>
    </source>
</evidence>
<dbReference type="InterPro" id="IPR021183">
    <property type="entry name" value="NatA_aux_su"/>
</dbReference>
<dbReference type="SUPFAM" id="SSF48452">
    <property type="entry name" value="TPR-like"/>
    <property type="match status" value="3"/>
</dbReference>
<dbReference type="Gene3D" id="1.25.40.1010">
    <property type="match status" value="1"/>
</dbReference>
<dbReference type="GO" id="GO:0031415">
    <property type="term" value="C:NatA complex"/>
    <property type="evidence" value="ECO:0007669"/>
    <property type="project" value="TreeGrafter"/>
</dbReference>
<dbReference type="PROSITE" id="PS50005">
    <property type="entry name" value="TPR"/>
    <property type="match status" value="1"/>
</dbReference>
<dbReference type="FunFam" id="1.25.40.1040:FF:000003">
    <property type="entry name" value="N-terminal acetyltransferase A, auxiliary subunit"/>
    <property type="match status" value="1"/>
</dbReference>
<dbReference type="PANTHER" id="PTHR22767:SF2">
    <property type="entry name" value="N(ALPHA)-ACETYLTRANSFERASE 15_16, ISOFORM A"/>
    <property type="match status" value="1"/>
</dbReference>
<accession>A0A4P9WQL5</accession>
<evidence type="ECO:0000313" key="5">
    <source>
        <dbReference type="EMBL" id="RKO93510.1"/>
    </source>
</evidence>
<dbReference type="InterPro" id="IPR011990">
    <property type="entry name" value="TPR-like_helical_dom_sf"/>
</dbReference>
<dbReference type="SMART" id="SM00028">
    <property type="entry name" value="TPR"/>
    <property type="match status" value="4"/>
</dbReference>
<dbReference type="PANTHER" id="PTHR22767">
    <property type="entry name" value="N-TERMINAL ACETYLTRANSFERASE-RELATED"/>
    <property type="match status" value="1"/>
</dbReference>
<dbReference type="Pfam" id="PF12569">
    <property type="entry name" value="NatA_aux_su"/>
    <property type="match status" value="1"/>
</dbReference>
<dbReference type="Pfam" id="PF07719">
    <property type="entry name" value="TPR_2"/>
    <property type="match status" value="1"/>
</dbReference>
<keyword evidence="2 3" id="KW-0802">TPR repeat</keyword>
<feature type="region of interest" description="Disordered" evidence="4">
    <location>
        <begin position="615"/>
        <end position="637"/>
    </location>
</feature>
<evidence type="ECO:0000256" key="2">
    <source>
        <dbReference type="ARBA" id="ARBA00022803"/>
    </source>
</evidence>